<accession>A0AAN6G5F2</accession>
<feature type="compositionally biased region" description="Polar residues" evidence="1">
    <location>
        <begin position="420"/>
        <end position="435"/>
    </location>
</feature>
<feature type="compositionally biased region" description="Polar residues" evidence="1">
    <location>
        <begin position="636"/>
        <end position="654"/>
    </location>
</feature>
<feature type="compositionally biased region" description="Low complexity" evidence="1">
    <location>
        <begin position="747"/>
        <end position="772"/>
    </location>
</feature>
<reference evidence="2" key="1">
    <citation type="journal article" date="2023" name="PhytoFront">
        <title>Draft Genome Resources of Seven Strains of Tilletia horrida, Causal Agent of Kernel Smut of Rice.</title>
        <authorList>
            <person name="Khanal S."/>
            <person name="Antony Babu S."/>
            <person name="Zhou X.G."/>
        </authorList>
    </citation>
    <scope>NUCLEOTIDE SEQUENCE</scope>
    <source>
        <strain evidence="2">TX3</strain>
    </source>
</reference>
<feature type="compositionally biased region" description="Low complexity" evidence="1">
    <location>
        <begin position="701"/>
        <end position="734"/>
    </location>
</feature>
<proteinExistence type="predicted"/>
<feature type="compositionally biased region" description="Polar residues" evidence="1">
    <location>
        <begin position="520"/>
        <end position="541"/>
    </location>
</feature>
<organism evidence="2 3">
    <name type="scientific">Tilletia horrida</name>
    <dbReference type="NCBI Taxonomy" id="155126"/>
    <lineage>
        <taxon>Eukaryota</taxon>
        <taxon>Fungi</taxon>
        <taxon>Dikarya</taxon>
        <taxon>Basidiomycota</taxon>
        <taxon>Ustilaginomycotina</taxon>
        <taxon>Exobasidiomycetes</taxon>
        <taxon>Tilletiales</taxon>
        <taxon>Tilletiaceae</taxon>
        <taxon>Tilletia</taxon>
    </lineage>
</organism>
<feature type="compositionally biased region" description="Low complexity" evidence="1">
    <location>
        <begin position="655"/>
        <end position="688"/>
    </location>
</feature>
<feature type="compositionally biased region" description="Polar residues" evidence="1">
    <location>
        <begin position="773"/>
        <end position="793"/>
    </location>
</feature>
<evidence type="ECO:0000313" key="2">
    <source>
        <dbReference type="EMBL" id="KAK0521752.1"/>
    </source>
</evidence>
<feature type="compositionally biased region" description="Low complexity" evidence="1">
    <location>
        <begin position="507"/>
        <end position="519"/>
    </location>
</feature>
<feature type="compositionally biased region" description="Polar residues" evidence="1">
    <location>
        <begin position="800"/>
        <end position="813"/>
    </location>
</feature>
<feature type="compositionally biased region" description="Low complexity" evidence="1">
    <location>
        <begin position="582"/>
        <end position="631"/>
    </location>
</feature>
<keyword evidence="3" id="KW-1185">Reference proteome</keyword>
<protein>
    <submittedName>
        <fullName evidence="2">Uncharacterized protein</fullName>
    </submittedName>
</protein>
<feature type="compositionally biased region" description="Low complexity" evidence="1">
    <location>
        <begin position="355"/>
        <end position="376"/>
    </location>
</feature>
<sequence length="1033" mass="103332">MASSNPRSSEEALADLRESLRLVYEGGSRCVDVILTTLRTLPGQVLISVADDLPRAAHAAQMDTRRVQRISHHVTRFRRFYPRPPQWVPQSPAEIDQGEGESPAEIDQDKATGNFAPASVGRSELTASSKGTDPAASSGSTATHSASTSASTLSKGADPVPSSSSPSDRPASGSSSTPSKGADLAPSSATSASGPASTTTSSASKGADLAASSGSIATHSASTSSSNSASTSLQSATGTNIAASSAPSAELSSAKDPMSTADAVSSAGLGHSAPLDQAPRLATPGSATPPCPNSTAGYGPSTPAAPNPAPAATAQAISSPATDLNPLSTSLMQIDKAPATPVGASSSDAMRVDSDPSGAGADSAADAAAAHTPAAAIVKPSSDAMQVDKSLSTNGGDTTDTAATDGGTPADAMQIDHAPPTSQGPETNDQNTAASDIQPKSDGSSISRGSDDTTAPARSAGDAIGAGVLSFTDRSIQLQSKRARPESFIDPPPRSLSSEELKAYYMAQSQAAQAESSSSTKPTSGAASGAQTANTDVQVDSQEGRVTRSGARTGGSPTTSGSKRVGSYRPSNEDDKRRKTNTSKTSSSSHNASQAQTGLAGSGASSSTSVEATAAARSKAQGAAGNASSDADAAKQTGTGKTTSASKAQADKTTSASKAQADAAGSSAGSSASKSKAQGAAGNASSKADAAKQTETGKTTSASKAQANAAGSGAGSSASKSKAQGAAGNASSKADAAKQTDTGKTTSASKAQGNAAGSGAGSKPSAKTASGKVQSSTPSTGALSRANETSNKSKCMDPASTLNEEAGTSTASDNRAGLGAADDTENSSIVNQEASMTVAARAAAKGKRRIKESVQIPKGQPIPLHLIVSRTPDLCGLPWPWVRALKIVLEISQLGPAGPERISDHAFMRLLPLQLTDEYAKGPTQLQADPILAAAQVYDRSHYLTSSRVLQELFDACHFAVVYRQAHIDSGSIQSAENRMAAYLQSQGRDLSPVSAFGDHSLGKSKRPTSLIQKIKTISTAGTKLLALASIMG</sequence>
<feature type="compositionally biased region" description="Low complexity" evidence="1">
    <location>
        <begin position="135"/>
        <end position="254"/>
    </location>
</feature>
<feature type="compositionally biased region" description="Low complexity" evidence="1">
    <location>
        <begin position="395"/>
        <end position="412"/>
    </location>
</feature>
<feature type="compositionally biased region" description="Acidic residues" evidence="1">
    <location>
        <begin position="96"/>
        <end position="106"/>
    </location>
</feature>
<feature type="region of interest" description="Disordered" evidence="1">
    <location>
        <begin position="81"/>
        <end position="832"/>
    </location>
</feature>
<comment type="caution">
    <text evidence="2">The sequence shown here is derived from an EMBL/GenBank/DDBJ whole genome shotgun (WGS) entry which is preliminary data.</text>
</comment>
<dbReference type="EMBL" id="JAPDMQ010000643">
    <property type="protein sequence ID" value="KAK0521752.1"/>
    <property type="molecule type" value="Genomic_DNA"/>
</dbReference>
<dbReference type="Proteomes" id="UP001176521">
    <property type="component" value="Unassembled WGS sequence"/>
</dbReference>
<name>A0AAN6G5F2_9BASI</name>
<feature type="compositionally biased region" description="Low complexity" evidence="1">
    <location>
        <begin position="310"/>
        <end position="322"/>
    </location>
</feature>
<gene>
    <name evidence="2" type="ORF">OC842_006681</name>
</gene>
<feature type="non-terminal residue" evidence="2">
    <location>
        <position position="1033"/>
    </location>
</feature>
<evidence type="ECO:0000313" key="3">
    <source>
        <dbReference type="Proteomes" id="UP001176521"/>
    </source>
</evidence>
<dbReference type="AlphaFoldDB" id="A0AAN6G5F2"/>
<evidence type="ECO:0000256" key="1">
    <source>
        <dbReference type="SAM" id="MobiDB-lite"/>
    </source>
</evidence>